<accession>A0A2A9NAS8</accession>
<keyword evidence="2" id="KW-1185">Reference proteome</keyword>
<evidence type="ECO:0000313" key="1">
    <source>
        <dbReference type="EMBL" id="PFH45337.1"/>
    </source>
</evidence>
<organism evidence="1 2">
    <name type="scientific">Amanita thiersii Skay4041</name>
    <dbReference type="NCBI Taxonomy" id="703135"/>
    <lineage>
        <taxon>Eukaryota</taxon>
        <taxon>Fungi</taxon>
        <taxon>Dikarya</taxon>
        <taxon>Basidiomycota</taxon>
        <taxon>Agaricomycotina</taxon>
        <taxon>Agaricomycetes</taxon>
        <taxon>Agaricomycetidae</taxon>
        <taxon>Agaricales</taxon>
        <taxon>Pluteineae</taxon>
        <taxon>Amanitaceae</taxon>
        <taxon>Amanita</taxon>
    </lineage>
</organism>
<protein>
    <submittedName>
        <fullName evidence="1">Uncharacterized protein</fullName>
    </submittedName>
</protein>
<proteinExistence type="predicted"/>
<dbReference type="EMBL" id="KZ302429">
    <property type="protein sequence ID" value="PFH45337.1"/>
    <property type="molecule type" value="Genomic_DNA"/>
</dbReference>
<reference evidence="1 2" key="1">
    <citation type="submission" date="2014-02" db="EMBL/GenBank/DDBJ databases">
        <title>Transposable element dynamics among asymbiotic and ectomycorrhizal Amanita fungi.</title>
        <authorList>
            <consortium name="DOE Joint Genome Institute"/>
            <person name="Hess J."/>
            <person name="Skrede I."/>
            <person name="Wolfe B."/>
            <person name="LaButti K."/>
            <person name="Ohm R.A."/>
            <person name="Grigoriev I.V."/>
            <person name="Pringle A."/>
        </authorList>
    </citation>
    <scope>NUCLEOTIDE SEQUENCE [LARGE SCALE GENOMIC DNA]</scope>
    <source>
        <strain evidence="1 2">SKay4041</strain>
    </source>
</reference>
<feature type="non-terminal residue" evidence="1">
    <location>
        <position position="86"/>
    </location>
</feature>
<sequence length="86" mass="9618">MSFIHTDFFNTDAFYLNQGSNVWIDSGISVDDVEMMDVDPDVKMANSEVAIAVDKFISALADRYGTPMDVDRPEDLSYMNVPVTDT</sequence>
<dbReference type="AlphaFoldDB" id="A0A2A9NAS8"/>
<name>A0A2A9NAS8_9AGAR</name>
<evidence type="ECO:0000313" key="2">
    <source>
        <dbReference type="Proteomes" id="UP000242287"/>
    </source>
</evidence>
<dbReference type="Proteomes" id="UP000242287">
    <property type="component" value="Unassembled WGS sequence"/>
</dbReference>
<gene>
    <name evidence="1" type="ORF">AMATHDRAFT_9457</name>
</gene>